<dbReference type="OrthoDB" id="1122432at2"/>
<proteinExistence type="inferred from homology"/>
<keyword evidence="3" id="KW-1003">Cell membrane</keyword>
<keyword evidence="6 7" id="KW-0472">Membrane</keyword>
<dbReference type="Pfam" id="PF07681">
    <property type="entry name" value="DoxX"/>
    <property type="match status" value="1"/>
</dbReference>
<dbReference type="Proteomes" id="UP000444980">
    <property type="component" value="Unassembled WGS sequence"/>
</dbReference>
<evidence type="ECO:0000256" key="2">
    <source>
        <dbReference type="ARBA" id="ARBA00006679"/>
    </source>
</evidence>
<reference evidence="9" key="1">
    <citation type="submission" date="2019-06" db="EMBL/GenBank/DDBJ databases">
        <title>Gordonia isolated from sludge of a wastewater treatment plant.</title>
        <authorList>
            <person name="Tamura T."/>
            <person name="Aoyama K."/>
            <person name="Kang Y."/>
            <person name="Saito S."/>
            <person name="Akiyama N."/>
            <person name="Yazawa K."/>
            <person name="Gonoi T."/>
            <person name="Mikami Y."/>
        </authorList>
    </citation>
    <scope>NUCLEOTIDE SEQUENCE [LARGE SCALE GENOMIC DNA]</scope>
    <source>
        <strain evidence="9">NBRC 107697</strain>
    </source>
</reference>
<keyword evidence="4 7" id="KW-0812">Transmembrane</keyword>
<comment type="subcellular location">
    <subcellularLocation>
        <location evidence="1">Cell membrane</location>
        <topology evidence="1">Multi-pass membrane protein</topology>
    </subcellularLocation>
</comment>
<comment type="similarity">
    <text evidence="2">Belongs to the DoxX family.</text>
</comment>
<evidence type="ECO:0008006" key="10">
    <source>
        <dbReference type="Google" id="ProtNLM"/>
    </source>
</evidence>
<dbReference type="InterPro" id="IPR051907">
    <property type="entry name" value="DoxX-like_oxidoreductase"/>
</dbReference>
<dbReference type="PANTHER" id="PTHR33452">
    <property type="entry name" value="OXIDOREDUCTASE CATD-RELATED"/>
    <property type="match status" value="1"/>
</dbReference>
<feature type="transmembrane region" description="Helical" evidence="7">
    <location>
        <begin position="61"/>
        <end position="86"/>
    </location>
</feature>
<keyword evidence="9" id="KW-1185">Reference proteome</keyword>
<dbReference type="PANTHER" id="PTHR33452:SF1">
    <property type="entry name" value="INNER MEMBRANE PROTEIN YPHA-RELATED"/>
    <property type="match status" value="1"/>
</dbReference>
<dbReference type="InterPro" id="IPR032808">
    <property type="entry name" value="DoxX"/>
</dbReference>
<dbReference type="RefSeq" id="WP_161926045.1">
    <property type="nucleotide sequence ID" value="NZ_BJOU01000001.1"/>
</dbReference>
<feature type="transmembrane region" description="Helical" evidence="7">
    <location>
        <begin position="106"/>
        <end position="127"/>
    </location>
</feature>
<evidence type="ECO:0000313" key="9">
    <source>
        <dbReference type="Proteomes" id="UP000444980"/>
    </source>
</evidence>
<evidence type="ECO:0000313" key="8">
    <source>
        <dbReference type="EMBL" id="GED96599.1"/>
    </source>
</evidence>
<evidence type="ECO:0000256" key="5">
    <source>
        <dbReference type="ARBA" id="ARBA00022989"/>
    </source>
</evidence>
<dbReference type="AlphaFoldDB" id="A0A7M3SVC5"/>
<evidence type="ECO:0000256" key="4">
    <source>
        <dbReference type="ARBA" id="ARBA00022692"/>
    </source>
</evidence>
<dbReference type="EMBL" id="BJOU01000001">
    <property type="protein sequence ID" value="GED96599.1"/>
    <property type="molecule type" value="Genomic_DNA"/>
</dbReference>
<dbReference type="GO" id="GO:0005886">
    <property type="term" value="C:plasma membrane"/>
    <property type="evidence" value="ECO:0007669"/>
    <property type="project" value="UniProtKB-SubCell"/>
</dbReference>
<comment type="caution">
    <text evidence="8">The sequence shown here is derived from an EMBL/GenBank/DDBJ whole genome shotgun (WGS) entry which is preliminary data.</text>
</comment>
<protein>
    <recommendedName>
        <fullName evidence="10">DoxX family protein</fullName>
    </recommendedName>
</protein>
<evidence type="ECO:0000256" key="7">
    <source>
        <dbReference type="SAM" id="Phobius"/>
    </source>
</evidence>
<keyword evidence="5 7" id="KW-1133">Transmembrane helix</keyword>
<accession>A0A7M3SVC5</accession>
<sequence>MTNLRTITQFLFRITLGVVFVAHGWEKLYIKGVDKTAMMFDKHLHIPFPTAAAHFATWAELLGGLALIVGVLLPFVGVLLAATMIGAGYYGHHENGFWIQQNGWEYNLVLAVAVLAVGFAVPGVAAADHYLKGRRTRSADDTVTA</sequence>
<name>A0A7M3SVC5_9ACTN</name>
<gene>
    <name evidence="8" type="ORF">nbrc107697_06380</name>
</gene>
<evidence type="ECO:0000256" key="3">
    <source>
        <dbReference type="ARBA" id="ARBA00022475"/>
    </source>
</evidence>
<evidence type="ECO:0000256" key="1">
    <source>
        <dbReference type="ARBA" id="ARBA00004651"/>
    </source>
</evidence>
<evidence type="ECO:0000256" key="6">
    <source>
        <dbReference type="ARBA" id="ARBA00023136"/>
    </source>
</evidence>
<organism evidence="8 9">
    <name type="scientific">Gordonia crocea</name>
    <dbReference type="NCBI Taxonomy" id="589162"/>
    <lineage>
        <taxon>Bacteria</taxon>
        <taxon>Bacillati</taxon>
        <taxon>Actinomycetota</taxon>
        <taxon>Actinomycetes</taxon>
        <taxon>Mycobacteriales</taxon>
        <taxon>Gordoniaceae</taxon>
        <taxon>Gordonia</taxon>
    </lineage>
</organism>